<dbReference type="PANTHER" id="PTHR30055">
    <property type="entry name" value="HTH-TYPE TRANSCRIPTIONAL REGULATOR RUTR"/>
    <property type="match status" value="1"/>
</dbReference>
<dbReference type="PRINTS" id="PR00455">
    <property type="entry name" value="HTHTETR"/>
</dbReference>
<dbReference type="InterPro" id="IPR036271">
    <property type="entry name" value="Tet_transcr_reg_TetR-rel_C_sf"/>
</dbReference>
<dbReference type="InterPro" id="IPR050109">
    <property type="entry name" value="HTH-type_TetR-like_transc_reg"/>
</dbReference>
<evidence type="ECO:0000256" key="2">
    <source>
        <dbReference type="PROSITE-ProRule" id="PRU00335"/>
    </source>
</evidence>
<protein>
    <submittedName>
        <fullName evidence="5">TetR/AcrR family transcriptional regulator</fullName>
    </submittedName>
</protein>
<evidence type="ECO:0000313" key="5">
    <source>
        <dbReference type="EMBL" id="NHO64765.1"/>
    </source>
</evidence>
<dbReference type="AlphaFoldDB" id="A0A9E5JTU9"/>
<comment type="caution">
    <text evidence="5">The sequence shown here is derived from an EMBL/GenBank/DDBJ whole genome shotgun (WGS) entry which is preliminary data.</text>
</comment>
<feature type="compositionally biased region" description="Basic and acidic residues" evidence="3">
    <location>
        <begin position="1"/>
        <end position="10"/>
    </location>
</feature>
<dbReference type="Gene3D" id="1.10.357.10">
    <property type="entry name" value="Tetracycline Repressor, domain 2"/>
    <property type="match status" value="1"/>
</dbReference>
<dbReference type="InterPro" id="IPR001647">
    <property type="entry name" value="HTH_TetR"/>
</dbReference>
<dbReference type="GO" id="GO:0000976">
    <property type="term" value="F:transcription cis-regulatory region binding"/>
    <property type="evidence" value="ECO:0007669"/>
    <property type="project" value="TreeGrafter"/>
</dbReference>
<dbReference type="GO" id="GO:0003700">
    <property type="term" value="F:DNA-binding transcription factor activity"/>
    <property type="evidence" value="ECO:0007669"/>
    <property type="project" value="TreeGrafter"/>
</dbReference>
<name>A0A9E5JTU9_9GAMM</name>
<organism evidence="5 6">
    <name type="scientific">Pseudomaricurvus hydrocarbonicus</name>
    <dbReference type="NCBI Taxonomy" id="1470433"/>
    <lineage>
        <taxon>Bacteria</taxon>
        <taxon>Pseudomonadati</taxon>
        <taxon>Pseudomonadota</taxon>
        <taxon>Gammaproteobacteria</taxon>
        <taxon>Cellvibrionales</taxon>
        <taxon>Cellvibrionaceae</taxon>
        <taxon>Pseudomaricurvus</taxon>
    </lineage>
</organism>
<evidence type="ECO:0000259" key="4">
    <source>
        <dbReference type="PROSITE" id="PS50977"/>
    </source>
</evidence>
<dbReference type="Proteomes" id="UP000787472">
    <property type="component" value="Unassembled WGS sequence"/>
</dbReference>
<gene>
    <name evidence="5" type="ORF">G8770_04295</name>
</gene>
<feature type="region of interest" description="Disordered" evidence="3">
    <location>
        <begin position="1"/>
        <end position="23"/>
    </location>
</feature>
<dbReference type="RefSeq" id="WP_167182142.1">
    <property type="nucleotide sequence ID" value="NZ_JAAONZ010000002.1"/>
</dbReference>
<feature type="DNA-binding region" description="H-T-H motif" evidence="2">
    <location>
        <begin position="46"/>
        <end position="65"/>
    </location>
</feature>
<accession>A0A9E5JTU9</accession>
<evidence type="ECO:0000256" key="1">
    <source>
        <dbReference type="ARBA" id="ARBA00023125"/>
    </source>
</evidence>
<proteinExistence type="predicted"/>
<feature type="domain" description="HTH tetR-type" evidence="4">
    <location>
        <begin position="23"/>
        <end position="83"/>
    </location>
</feature>
<dbReference type="PROSITE" id="PS50977">
    <property type="entry name" value="HTH_TETR_2"/>
    <property type="match status" value="1"/>
</dbReference>
<evidence type="ECO:0000256" key="3">
    <source>
        <dbReference type="SAM" id="MobiDB-lite"/>
    </source>
</evidence>
<dbReference type="EMBL" id="JAAONZ010000002">
    <property type="protein sequence ID" value="NHO64765.1"/>
    <property type="molecule type" value="Genomic_DNA"/>
</dbReference>
<dbReference type="PANTHER" id="PTHR30055:SF226">
    <property type="entry name" value="HTH-TYPE TRANSCRIPTIONAL REGULATOR PKSA"/>
    <property type="match status" value="1"/>
</dbReference>
<dbReference type="SUPFAM" id="SSF46689">
    <property type="entry name" value="Homeodomain-like"/>
    <property type="match status" value="1"/>
</dbReference>
<keyword evidence="1 2" id="KW-0238">DNA-binding</keyword>
<evidence type="ECO:0000313" key="6">
    <source>
        <dbReference type="Proteomes" id="UP000787472"/>
    </source>
</evidence>
<reference evidence="5" key="1">
    <citation type="submission" date="2020-03" db="EMBL/GenBank/DDBJ databases">
        <authorList>
            <person name="Guo F."/>
        </authorList>
    </citation>
    <scope>NUCLEOTIDE SEQUENCE</scope>
    <source>
        <strain evidence="5">JCM 30134</strain>
    </source>
</reference>
<dbReference type="InterPro" id="IPR009057">
    <property type="entry name" value="Homeodomain-like_sf"/>
</dbReference>
<dbReference type="Pfam" id="PF00440">
    <property type="entry name" value="TetR_N"/>
    <property type="match status" value="1"/>
</dbReference>
<sequence length="214" mass="24340">MPEKHKGNEKHTKRSRAVRMSPEQRQQQLLVCALSAFAEKGFGEASHSDLAERANVSVPTTFHYFPSRECLINAVIGEVTRFLIEDFVEVRILNPAEATSISVGEMLMAFADAIDEKPDYIRIWMQWSSNVQGPAWKEYTEFQRRVLKTLKILLLRGRRDGSLHPKLDCEIASKVILACATMVAHMKFDHSSRQDIQRAVDSIVAGYLEGYRES</sequence>
<dbReference type="SUPFAM" id="SSF48498">
    <property type="entry name" value="Tetracyclin repressor-like, C-terminal domain"/>
    <property type="match status" value="1"/>
</dbReference>
<keyword evidence="6" id="KW-1185">Reference proteome</keyword>